<dbReference type="EMBL" id="QGGW01000010">
    <property type="protein sequence ID" value="PWK58181.1"/>
    <property type="molecule type" value="Genomic_DNA"/>
</dbReference>
<reference evidence="2 3" key="1">
    <citation type="submission" date="2018-05" db="EMBL/GenBank/DDBJ databases">
        <title>Genomic Encyclopedia of Type Strains, Phase IV (KMG-IV): sequencing the most valuable type-strain genomes for metagenomic binning, comparative biology and taxonomic classification.</title>
        <authorList>
            <person name="Goeker M."/>
        </authorList>
    </citation>
    <scope>NUCLEOTIDE SEQUENCE [LARGE SCALE GENOMIC DNA]</scope>
    <source>
        <strain evidence="2 3">DSM 16097</strain>
    </source>
</reference>
<proteinExistence type="predicted"/>
<keyword evidence="3" id="KW-1185">Reference proteome</keyword>
<sequence length="147" mass="16086">MRINALRARPRRRGKPKDDSERSVIADTILDRDCHADRPNQNWQAAFTEVLPSGTIRAMAQNANVNGLQTWGANLVAVPWMPMADAGVEEQVVQDMIRVCHTGKEALGTSFGAFNGADFDNMAPANVMPYHPGATRYHKGVGMPKGN</sequence>
<protein>
    <recommendedName>
        <fullName evidence="4">TRAP transporter TAXI family solute receptor</fullName>
    </recommendedName>
</protein>
<dbReference type="OrthoDB" id="9776669at2"/>
<gene>
    <name evidence="2" type="ORF">C7455_110122</name>
</gene>
<feature type="region of interest" description="Disordered" evidence="1">
    <location>
        <begin position="1"/>
        <end position="22"/>
    </location>
</feature>
<name>A0A316GB94_9RHOB</name>
<dbReference type="Gene3D" id="3.40.190.10">
    <property type="entry name" value="Periplasmic binding protein-like II"/>
    <property type="match status" value="1"/>
</dbReference>
<organism evidence="2 3">
    <name type="scientific">Roseicyclus mahoneyensis</name>
    <dbReference type="NCBI Taxonomy" id="164332"/>
    <lineage>
        <taxon>Bacteria</taxon>
        <taxon>Pseudomonadati</taxon>
        <taxon>Pseudomonadota</taxon>
        <taxon>Alphaproteobacteria</taxon>
        <taxon>Rhodobacterales</taxon>
        <taxon>Roseobacteraceae</taxon>
        <taxon>Roseicyclus</taxon>
    </lineage>
</organism>
<accession>A0A316GB94</accession>
<dbReference type="Proteomes" id="UP000245708">
    <property type="component" value="Unassembled WGS sequence"/>
</dbReference>
<evidence type="ECO:0000313" key="2">
    <source>
        <dbReference type="EMBL" id="PWK58181.1"/>
    </source>
</evidence>
<dbReference type="RefSeq" id="WP_146200035.1">
    <property type="nucleotide sequence ID" value="NZ_QGGW01000010.1"/>
</dbReference>
<evidence type="ECO:0000313" key="3">
    <source>
        <dbReference type="Proteomes" id="UP000245708"/>
    </source>
</evidence>
<evidence type="ECO:0000256" key="1">
    <source>
        <dbReference type="SAM" id="MobiDB-lite"/>
    </source>
</evidence>
<dbReference type="AlphaFoldDB" id="A0A316GB94"/>
<comment type="caution">
    <text evidence="2">The sequence shown here is derived from an EMBL/GenBank/DDBJ whole genome shotgun (WGS) entry which is preliminary data.</text>
</comment>
<evidence type="ECO:0008006" key="4">
    <source>
        <dbReference type="Google" id="ProtNLM"/>
    </source>
</evidence>